<sequence length="138" mass="15982">EIRRKRDFRVKILKYAAIRPAILAIHNLLLKFYNLLYTIFRYRCIASTTDPGSTTWSSTIATSLSFDHHFSTTGRAFATSTPESKIKSHRTYKYLRECSGNTHVSTLSTSEPRLDIIAPENTLRVERFLKYPRKNLNP</sequence>
<keyword evidence="1" id="KW-0812">Transmembrane</keyword>
<evidence type="ECO:0000313" key="2">
    <source>
        <dbReference type="EMBL" id="KAL2711953.1"/>
    </source>
</evidence>
<comment type="caution">
    <text evidence="2">The sequence shown here is derived from an EMBL/GenBank/DDBJ whole genome shotgun (WGS) entry which is preliminary data.</text>
</comment>
<feature type="transmembrane region" description="Helical" evidence="1">
    <location>
        <begin position="21"/>
        <end position="40"/>
    </location>
</feature>
<keyword evidence="3" id="KW-1185">Reference proteome</keyword>
<evidence type="ECO:0000256" key="1">
    <source>
        <dbReference type="SAM" id="Phobius"/>
    </source>
</evidence>
<keyword evidence="1" id="KW-1133">Transmembrane helix</keyword>
<dbReference type="Proteomes" id="UP001607302">
    <property type="component" value="Unassembled WGS sequence"/>
</dbReference>
<keyword evidence="1" id="KW-0472">Membrane</keyword>
<accession>A0ABD1ZUB3</accession>
<proteinExistence type="predicted"/>
<evidence type="ECO:0000313" key="3">
    <source>
        <dbReference type="Proteomes" id="UP001607302"/>
    </source>
</evidence>
<organism evidence="2 3">
    <name type="scientific">Vespula squamosa</name>
    <name type="common">Southern yellow jacket</name>
    <name type="synonym">Wasp</name>
    <dbReference type="NCBI Taxonomy" id="30214"/>
    <lineage>
        <taxon>Eukaryota</taxon>
        <taxon>Metazoa</taxon>
        <taxon>Ecdysozoa</taxon>
        <taxon>Arthropoda</taxon>
        <taxon>Hexapoda</taxon>
        <taxon>Insecta</taxon>
        <taxon>Pterygota</taxon>
        <taxon>Neoptera</taxon>
        <taxon>Endopterygota</taxon>
        <taxon>Hymenoptera</taxon>
        <taxon>Apocrita</taxon>
        <taxon>Aculeata</taxon>
        <taxon>Vespoidea</taxon>
        <taxon>Vespidae</taxon>
        <taxon>Vespinae</taxon>
        <taxon>Vespula</taxon>
    </lineage>
</organism>
<protein>
    <submittedName>
        <fullName evidence="2">Uncharacterized protein</fullName>
    </submittedName>
</protein>
<name>A0ABD1ZUB3_VESSQ</name>
<feature type="non-terminal residue" evidence="2">
    <location>
        <position position="1"/>
    </location>
</feature>
<dbReference type="EMBL" id="JAUDFV010000167">
    <property type="protein sequence ID" value="KAL2711953.1"/>
    <property type="molecule type" value="Genomic_DNA"/>
</dbReference>
<reference evidence="2 3" key="1">
    <citation type="journal article" date="2024" name="Ann. Entomol. Soc. Am.">
        <title>Genomic analyses of the southern and eastern yellowjacket wasps (Hymenoptera: Vespidae) reveal evolutionary signatures of social life.</title>
        <authorList>
            <person name="Catto M.A."/>
            <person name="Caine P.B."/>
            <person name="Orr S.E."/>
            <person name="Hunt B.G."/>
            <person name="Goodisman M.A.D."/>
        </authorList>
    </citation>
    <scope>NUCLEOTIDE SEQUENCE [LARGE SCALE GENOMIC DNA]</scope>
    <source>
        <strain evidence="2">233</strain>
        <tissue evidence="2">Head and thorax</tissue>
    </source>
</reference>
<dbReference type="AlphaFoldDB" id="A0ABD1ZUB3"/>
<gene>
    <name evidence="2" type="ORF">V1478_018188</name>
</gene>